<gene>
    <name evidence="1" type="ORF">Ahy_B02g060980</name>
</gene>
<accession>A0A445AJR0</accession>
<reference evidence="1 2" key="1">
    <citation type="submission" date="2019-01" db="EMBL/GenBank/DDBJ databases">
        <title>Sequencing of cultivated peanut Arachis hypogaea provides insights into genome evolution and oil improvement.</title>
        <authorList>
            <person name="Chen X."/>
        </authorList>
    </citation>
    <scope>NUCLEOTIDE SEQUENCE [LARGE SCALE GENOMIC DNA]</scope>
    <source>
        <strain evidence="2">cv. Fuhuasheng</strain>
        <tissue evidence="1">Leaves</tissue>
    </source>
</reference>
<keyword evidence="2" id="KW-1185">Reference proteome</keyword>
<protein>
    <submittedName>
        <fullName evidence="1">Uncharacterized protein</fullName>
    </submittedName>
</protein>
<evidence type="ECO:0000313" key="1">
    <source>
        <dbReference type="EMBL" id="RYR26689.1"/>
    </source>
</evidence>
<dbReference type="Proteomes" id="UP000289738">
    <property type="component" value="Chromosome B02"/>
</dbReference>
<proteinExistence type="predicted"/>
<dbReference type="AlphaFoldDB" id="A0A445AJR0"/>
<dbReference type="EMBL" id="SDMP01000012">
    <property type="protein sequence ID" value="RYR26689.1"/>
    <property type="molecule type" value="Genomic_DNA"/>
</dbReference>
<sequence>MDVPPFMCSLDLNVMHALKFPEYANIGVADLEDGDFKIGMTYSSKKSVIITAIRSYTISRGVNYIVYEFKPQTFYAKCKTYGRGKKLVRRFGDTIGGTCVPWKRFSQDHSKLASNTIAEAMKPLIESDPSISNFLMEFKVLYLQKLVVTLGIQGQWRSTKSTTRGCKNEARHMLVSATISNVPIGYWHFTRDIDGVT</sequence>
<name>A0A445AJR0_ARAHY</name>
<comment type="caution">
    <text evidence="1">The sequence shown here is derived from an EMBL/GenBank/DDBJ whole genome shotgun (WGS) entry which is preliminary data.</text>
</comment>
<evidence type="ECO:0000313" key="2">
    <source>
        <dbReference type="Proteomes" id="UP000289738"/>
    </source>
</evidence>
<organism evidence="1 2">
    <name type="scientific">Arachis hypogaea</name>
    <name type="common">Peanut</name>
    <dbReference type="NCBI Taxonomy" id="3818"/>
    <lineage>
        <taxon>Eukaryota</taxon>
        <taxon>Viridiplantae</taxon>
        <taxon>Streptophyta</taxon>
        <taxon>Embryophyta</taxon>
        <taxon>Tracheophyta</taxon>
        <taxon>Spermatophyta</taxon>
        <taxon>Magnoliopsida</taxon>
        <taxon>eudicotyledons</taxon>
        <taxon>Gunneridae</taxon>
        <taxon>Pentapetalae</taxon>
        <taxon>rosids</taxon>
        <taxon>fabids</taxon>
        <taxon>Fabales</taxon>
        <taxon>Fabaceae</taxon>
        <taxon>Papilionoideae</taxon>
        <taxon>50 kb inversion clade</taxon>
        <taxon>dalbergioids sensu lato</taxon>
        <taxon>Dalbergieae</taxon>
        <taxon>Pterocarpus clade</taxon>
        <taxon>Arachis</taxon>
    </lineage>
</organism>